<evidence type="ECO:0000256" key="1">
    <source>
        <dbReference type="ARBA" id="ARBA00007644"/>
    </source>
</evidence>
<dbReference type="InterPro" id="IPR012347">
    <property type="entry name" value="Ferritin-like"/>
</dbReference>
<comment type="cofactor">
    <cofactor evidence="3">
        <name>Ca(2+)</name>
        <dbReference type="ChEBI" id="CHEBI:29108"/>
    </cofactor>
    <text evidence="3">Binds 1 Ca(2+) ion per subunit.</text>
</comment>
<dbReference type="EMBL" id="RWIS01000007">
    <property type="protein sequence ID" value="RSK32434.1"/>
    <property type="molecule type" value="Genomic_DNA"/>
</dbReference>
<dbReference type="Gene3D" id="1.20.1260.10">
    <property type="match status" value="1"/>
</dbReference>
<name>A0A3R9NH58_9BACT</name>
<comment type="caution">
    <text evidence="4">The sequence shown here is derived from an EMBL/GenBank/DDBJ whole genome shotgun (WGS) entry which is preliminary data.</text>
</comment>
<gene>
    <name evidence="4" type="ORF">EI290_11935</name>
</gene>
<evidence type="ECO:0000256" key="2">
    <source>
        <dbReference type="PIRSR" id="PIRSR607760-1"/>
    </source>
</evidence>
<comment type="cofactor">
    <cofactor evidence="2">
        <name>Mn(2+)</name>
        <dbReference type="ChEBI" id="CHEBI:29035"/>
    </cofactor>
    <text evidence="2">Binds 2 manganese ions per subunit.</text>
</comment>
<dbReference type="RefSeq" id="WP_125430353.1">
    <property type="nucleotide sequence ID" value="NZ_RWIS01000007.1"/>
</dbReference>
<evidence type="ECO:0000313" key="4">
    <source>
        <dbReference type="EMBL" id="RSK32434.1"/>
    </source>
</evidence>
<feature type="binding site" evidence="2">
    <location>
        <position position="36"/>
    </location>
    <ligand>
        <name>Mn(2+)</name>
        <dbReference type="ChEBI" id="CHEBI:29035"/>
        <label>1</label>
    </ligand>
</feature>
<keyword evidence="3" id="KW-0106">Calcium</keyword>
<evidence type="ECO:0000313" key="5">
    <source>
        <dbReference type="Proteomes" id="UP000280066"/>
    </source>
</evidence>
<evidence type="ECO:0000256" key="3">
    <source>
        <dbReference type="PIRSR" id="PIRSR607760-2"/>
    </source>
</evidence>
<sequence length="307" mass="34027">MILRLDELAIDLPKPKHPSANDAAAIQELLGGKFGEMSTLMNYTFQSFNFRGRDRLRPFYALTSAIAAEEYSHIEAVSYAINLLLTGVTERGHDPKPGPLSDAVDARNSYHFLASGQAALPFDSMGNPWTGQYVNSSGNLRLDLLHNFFLECGARANKIRAYEMVTDPCARTMIGYLLVRGGLHVYAYAKALEVITGVDVKKLMPVPPLSNAKFPEAVKFMEHGLHRQLYTFSPNAYAEAGIIWNGTHPEDGSKLEVVQGAIQGVPYPVLEEEPQLNSPGEDDFDPEMFKDIAKKLGLSDEWKQRHG</sequence>
<accession>A0A3R9NH58</accession>
<reference evidence="4 5" key="1">
    <citation type="submission" date="2018-12" db="EMBL/GenBank/DDBJ databases">
        <authorList>
            <person name="Feng G."/>
            <person name="Zhu H."/>
        </authorList>
    </citation>
    <scope>NUCLEOTIDE SEQUENCE [LARGE SCALE GENOMIC DNA]</scope>
    <source>
        <strain evidence="4 5">9PBR-2</strain>
    </source>
</reference>
<feature type="binding site" evidence="3">
    <location>
        <position position="233"/>
    </location>
    <ligand>
        <name>Ca(2+)</name>
        <dbReference type="ChEBI" id="CHEBI:29108"/>
    </ligand>
</feature>
<dbReference type="InterPro" id="IPR007760">
    <property type="entry name" value="Mn_catalase"/>
</dbReference>
<dbReference type="GO" id="GO:0046872">
    <property type="term" value="F:metal ion binding"/>
    <property type="evidence" value="ECO:0007669"/>
    <property type="project" value="UniProtKB-KW"/>
</dbReference>
<feature type="binding site" evidence="2">
    <location>
        <position position="70"/>
    </location>
    <ligand>
        <name>Mn(2+)</name>
        <dbReference type="ChEBI" id="CHEBI:29035"/>
        <label>1</label>
    </ligand>
</feature>
<feature type="binding site" evidence="2">
    <location>
        <position position="73"/>
    </location>
    <ligand>
        <name>Mn(2+)</name>
        <dbReference type="ChEBI" id="CHEBI:29035"/>
        <label>1</label>
    </ligand>
</feature>
<keyword evidence="5" id="KW-1185">Reference proteome</keyword>
<proteinExistence type="inferred from homology"/>
<feature type="binding site" evidence="2">
    <location>
        <position position="151"/>
    </location>
    <ligand>
        <name>Mn(2+)</name>
        <dbReference type="ChEBI" id="CHEBI:29035"/>
        <label>1</label>
    </ligand>
</feature>
<comment type="similarity">
    <text evidence="1">Belongs to the manganese catalase family.</text>
</comment>
<feature type="binding site" evidence="2">
    <location>
        <position position="184"/>
    </location>
    <ligand>
        <name>Mn(2+)</name>
        <dbReference type="ChEBI" id="CHEBI:29035"/>
        <label>1</label>
    </ligand>
</feature>
<dbReference type="SUPFAM" id="SSF47240">
    <property type="entry name" value="Ferritin-like"/>
    <property type="match status" value="1"/>
</dbReference>
<keyword evidence="2" id="KW-0479">Metal-binding</keyword>
<dbReference type="InterPro" id="IPR009078">
    <property type="entry name" value="Ferritin-like_SF"/>
</dbReference>
<dbReference type="AlphaFoldDB" id="A0A3R9NH58"/>
<dbReference type="Pfam" id="PF05067">
    <property type="entry name" value="Mn_catalase"/>
    <property type="match status" value="1"/>
</dbReference>
<keyword evidence="2" id="KW-0464">Manganese</keyword>
<protein>
    <submittedName>
        <fullName evidence="4">Manganese catalase family protein</fullName>
    </submittedName>
</protein>
<organism evidence="4 5">
    <name type="scientific">Hymenobacter metallilatus</name>
    <dbReference type="NCBI Taxonomy" id="2493666"/>
    <lineage>
        <taxon>Bacteria</taxon>
        <taxon>Pseudomonadati</taxon>
        <taxon>Bacteroidota</taxon>
        <taxon>Cytophagia</taxon>
        <taxon>Cytophagales</taxon>
        <taxon>Hymenobacteraceae</taxon>
        <taxon>Hymenobacter</taxon>
    </lineage>
</organism>
<dbReference type="OrthoDB" id="9800585at2"/>
<dbReference type="Proteomes" id="UP000280066">
    <property type="component" value="Unassembled WGS sequence"/>
</dbReference>